<accession>F2EAX1</accession>
<sequence length="133" mass="14830">MSECTVRSELDSPPTHEIGRTGTATHYIPQGSGRASSGPAWLPAARLPVGSGRHLMTKTSAMYASSTVAMWLQTTMVVWNSGSKDYTRFDFEGEIPPIFSCCRWCIDFLCLLLLCGEKKNSEKEYKRNCESLR</sequence>
<protein>
    <submittedName>
        <fullName evidence="2">Predicted protein</fullName>
    </submittedName>
</protein>
<dbReference type="AlphaFoldDB" id="F2EAX1"/>
<name>F2EAX1_HORVV</name>
<dbReference type="EMBL" id="AK373296">
    <property type="protein sequence ID" value="BAK04493.1"/>
    <property type="molecule type" value="mRNA"/>
</dbReference>
<organism evidence="2">
    <name type="scientific">Hordeum vulgare subsp. vulgare</name>
    <name type="common">Domesticated barley</name>
    <dbReference type="NCBI Taxonomy" id="112509"/>
    <lineage>
        <taxon>Eukaryota</taxon>
        <taxon>Viridiplantae</taxon>
        <taxon>Streptophyta</taxon>
        <taxon>Embryophyta</taxon>
        <taxon>Tracheophyta</taxon>
        <taxon>Spermatophyta</taxon>
        <taxon>Magnoliopsida</taxon>
        <taxon>Liliopsida</taxon>
        <taxon>Poales</taxon>
        <taxon>Poaceae</taxon>
        <taxon>BOP clade</taxon>
        <taxon>Pooideae</taxon>
        <taxon>Triticodae</taxon>
        <taxon>Triticeae</taxon>
        <taxon>Hordeinae</taxon>
        <taxon>Hordeum</taxon>
    </lineage>
</organism>
<evidence type="ECO:0000256" key="1">
    <source>
        <dbReference type="SAM" id="MobiDB-lite"/>
    </source>
</evidence>
<proteinExistence type="evidence at transcript level"/>
<reference evidence="2" key="1">
    <citation type="journal article" date="2011" name="Plant Physiol.">
        <title>Comprehensive sequence analysis of 24,783 barley full-length cDNAs derived from 12 clone libraries.</title>
        <authorList>
            <person name="Matsumoto T."/>
            <person name="Tanaka T."/>
            <person name="Sakai H."/>
            <person name="Amano N."/>
            <person name="Kanamori H."/>
            <person name="Kurita K."/>
            <person name="Kikuta A."/>
            <person name="Kamiya K."/>
            <person name="Yamamoto M."/>
            <person name="Ikawa H."/>
            <person name="Fujii N."/>
            <person name="Hori K."/>
            <person name="Itoh T."/>
            <person name="Sato K."/>
        </authorList>
    </citation>
    <scope>NUCLEOTIDE SEQUENCE</scope>
    <source>
        <tissue evidence="2">Flower</tissue>
    </source>
</reference>
<feature type="compositionally biased region" description="Basic and acidic residues" evidence="1">
    <location>
        <begin position="1"/>
        <end position="10"/>
    </location>
</feature>
<feature type="region of interest" description="Disordered" evidence="1">
    <location>
        <begin position="1"/>
        <end position="39"/>
    </location>
</feature>
<evidence type="ECO:0000313" key="2">
    <source>
        <dbReference type="EMBL" id="BAK04493.1"/>
    </source>
</evidence>